<organism evidence="2 3">
    <name type="scientific">Sphingomonas colocasiae</name>
    <dbReference type="NCBI Taxonomy" id="1848973"/>
    <lineage>
        <taxon>Bacteria</taxon>
        <taxon>Pseudomonadati</taxon>
        <taxon>Pseudomonadota</taxon>
        <taxon>Alphaproteobacteria</taxon>
        <taxon>Sphingomonadales</taxon>
        <taxon>Sphingomonadaceae</taxon>
        <taxon>Sphingomonas</taxon>
    </lineage>
</organism>
<dbReference type="Proteomes" id="UP000706039">
    <property type="component" value="Unassembled WGS sequence"/>
</dbReference>
<reference evidence="2 3" key="1">
    <citation type="submission" date="2021-08" db="EMBL/GenBank/DDBJ databases">
        <authorList>
            <person name="Tuo L."/>
        </authorList>
    </citation>
    <scope>NUCLEOTIDE SEQUENCE [LARGE SCALE GENOMIC DNA]</scope>
    <source>
        <strain evidence="2 3">JCM 31229</strain>
    </source>
</reference>
<name>A0ABS7PRJ1_9SPHN</name>
<evidence type="ECO:0000313" key="2">
    <source>
        <dbReference type="EMBL" id="MBY8823848.1"/>
    </source>
</evidence>
<accession>A0ABS7PRJ1</accession>
<dbReference type="EMBL" id="JAINVV010000008">
    <property type="protein sequence ID" value="MBY8823848.1"/>
    <property type="molecule type" value="Genomic_DNA"/>
</dbReference>
<dbReference type="SMART" id="SM00894">
    <property type="entry name" value="Excalibur"/>
    <property type="match status" value="1"/>
</dbReference>
<comment type="caution">
    <text evidence="2">The sequence shown here is derived from an EMBL/GenBank/DDBJ whole genome shotgun (WGS) entry which is preliminary data.</text>
</comment>
<keyword evidence="3" id="KW-1185">Reference proteome</keyword>
<feature type="domain" description="Excalibur calcium-binding" evidence="1">
    <location>
        <begin position="24"/>
        <end position="60"/>
    </location>
</feature>
<proteinExistence type="predicted"/>
<dbReference type="InterPro" id="IPR008613">
    <property type="entry name" value="Excalibur_Ca-bd_domain"/>
</dbReference>
<evidence type="ECO:0000259" key="1">
    <source>
        <dbReference type="SMART" id="SM00894"/>
    </source>
</evidence>
<dbReference type="Pfam" id="PF05901">
    <property type="entry name" value="Excalibur"/>
    <property type="match status" value="1"/>
</dbReference>
<protein>
    <submittedName>
        <fullName evidence="2">Excalibur calcium-binding domain-containing protein</fullName>
    </submittedName>
</protein>
<sequence length="65" mass="6760">MTGADRPEVDAPAMTRPASAGVAFYRACADARAAGAAPLYRGQPGYRDALDRDGDGVACEPYLGR</sequence>
<gene>
    <name evidence="2" type="ORF">K7G82_16200</name>
</gene>
<evidence type="ECO:0000313" key="3">
    <source>
        <dbReference type="Proteomes" id="UP000706039"/>
    </source>
</evidence>